<dbReference type="EMBL" id="BAABAL010000005">
    <property type="protein sequence ID" value="GAA3997192.1"/>
    <property type="molecule type" value="Genomic_DNA"/>
</dbReference>
<dbReference type="SUPFAM" id="SSF63817">
    <property type="entry name" value="Sortase"/>
    <property type="match status" value="1"/>
</dbReference>
<dbReference type="RefSeq" id="WP_344872303.1">
    <property type="nucleotide sequence ID" value="NZ_BAABAL010000005.1"/>
</dbReference>
<dbReference type="Pfam" id="PF04203">
    <property type="entry name" value="Sortase"/>
    <property type="match status" value="1"/>
</dbReference>
<evidence type="ECO:0000313" key="3">
    <source>
        <dbReference type="EMBL" id="GAA3997192.1"/>
    </source>
</evidence>
<dbReference type="InterPro" id="IPR023365">
    <property type="entry name" value="Sortase_dom-sf"/>
</dbReference>
<keyword evidence="1" id="KW-0378">Hydrolase</keyword>
<dbReference type="Proteomes" id="UP001501747">
    <property type="component" value="Unassembled WGS sequence"/>
</dbReference>
<accession>A0ABP7RGG3</accession>
<evidence type="ECO:0000256" key="1">
    <source>
        <dbReference type="ARBA" id="ARBA00022801"/>
    </source>
</evidence>
<feature type="region of interest" description="Disordered" evidence="2">
    <location>
        <begin position="1"/>
        <end position="112"/>
    </location>
</feature>
<organism evidence="3 4">
    <name type="scientific">Allokutzneria multivorans</name>
    <dbReference type="NCBI Taxonomy" id="1142134"/>
    <lineage>
        <taxon>Bacteria</taxon>
        <taxon>Bacillati</taxon>
        <taxon>Actinomycetota</taxon>
        <taxon>Actinomycetes</taxon>
        <taxon>Pseudonocardiales</taxon>
        <taxon>Pseudonocardiaceae</taxon>
        <taxon>Allokutzneria</taxon>
    </lineage>
</organism>
<feature type="compositionally biased region" description="Pro residues" evidence="2">
    <location>
        <begin position="1"/>
        <end position="10"/>
    </location>
</feature>
<dbReference type="NCBIfam" id="NF033747">
    <property type="entry name" value="class_E_sortase"/>
    <property type="match status" value="1"/>
</dbReference>
<name>A0ABP7RGG3_9PSEU</name>
<comment type="caution">
    <text evidence="3">The sequence shown here is derived from an EMBL/GenBank/DDBJ whole genome shotgun (WGS) entry which is preliminary data.</text>
</comment>
<protein>
    <submittedName>
        <fullName evidence="3">Class E sortase</fullName>
    </submittedName>
</protein>
<reference evidence="4" key="1">
    <citation type="journal article" date="2019" name="Int. J. Syst. Evol. Microbiol.">
        <title>The Global Catalogue of Microorganisms (GCM) 10K type strain sequencing project: providing services to taxonomists for standard genome sequencing and annotation.</title>
        <authorList>
            <consortium name="The Broad Institute Genomics Platform"/>
            <consortium name="The Broad Institute Genome Sequencing Center for Infectious Disease"/>
            <person name="Wu L."/>
            <person name="Ma J."/>
        </authorList>
    </citation>
    <scope>NUCLEOTIDE SEQUENCE [LARGE SCALE GENOMIC DNA]</scope>
    <source>
        <strain evidence="4">JCM 17342</strain>
    </source>
</reference>
<dbReference type="CDD" id="cd05830">
    <property type="entry name" value="Sortase_E"/>
    <property type="match status" value="1"/>
</dbReference>
<evidence type="ECO:0000313" key="4">
    <source>
        <dbReference type="Proteomes" id="UP001501747"/>
    </source>
</evidence>
<dbReference type="InterPro" id="IPR053465">
    <property type="entry name" value="Sortase_Class_E"/>
</dbReference>
<gene>
    <name evidence="3" type="ORF">GCM10022247_16520</name>
</gene>
<feature type="compositionally biased region" description="Basic and acidic residues" evidence="2">
    <location>
        <begin position="100"/>
        <end position="112"/>
    </location>
</feature>
<dbReference type="InterPro" id="IPR005754">
    <property type="entry name" value="Sortase"/>
</dbReference>
<sequence>MSTNPPPGQRPVPRYQRDQSQPQTPPPGTPVPQGPPPPARPQGPPPGARPQGPPPRQNPQPGPRPPQPVRAPQLDEPPTQPIPRVRATPPPPQPPRRPARLIEDDQPTRHIPRVVDEETTEVEKPPEDVIAAAAAAAAAAVADEEREELPAKPPEEQPKETGRVVVRSIGEVLITAGLVVLLFVFYEVYVTDWLSAGKQSDATVALDDRWKGQEDPQRKTQFQVGDGEGFAKIRIPKFGADYVYTVLEGTTDKILEVGPGHYKGTAFPGQTGNFAVAGHRVGKGAPFNDIDLLDACDAIVVETSDSWFVYRMMPKSNEVKDWDKTKAANQKCQRVGTLRTNAADGGAYGKTVGQEIVLPSQSGVIAPVPNRPDAQLPSGQQASLITLTTCHPRFSARQRLIVHGVLTHQYKKDPAKPGELPPEMQES</sequence>
<keyword evidence="4" id="KW-1185">Reference proteome</keyword>
<proteinExistence type="predicted"/>
<feature type="compositionally biased region" description="Pro residues" evidence="2">
    <location>
        <begin position="23"/>
        <end position="69"/>
    </location>
</feature>
<evidence type="ECO:0000256" key="2">
    <source>
        <dbReference type="SAM" id="MobiDB-lite"/>
    </source>
</evidence>
<dbReference type="Gene3D" id="2.40.260.10">
    <property type="entry name" value="Sortase"/>
    <property type="match status" value="1"/>
</dbReference>
<dbReference type="InterPro" id="IPR042003">
    <property type="entry name" value="Sortase_E"/>
</dbReference>